<proteinExistence type="predicted"/>
<evidence type="ECO:0000313" key="3">
    <source>
        <dbReference type="EMBL" id="KAI1849045.1"/>
    </source>
</evidence>
<dbReference type="EMBL" id="JAFIMR010000079">
    <property type="protein sequence ID" value="KAI1849045.1"/>
    <property type="molecule type" value="Genomic_DNA"/>
</dbReference>
<feature type="domain" description="Myb-like" evidence="2">
    <location>
        <begin position="315"/>
        <end position="358"/>
    </location>
</feature>
<evidence type="ECO:0000256" key="1">
    <source>
        <dbReference type="SAM" id="MobiDB-lite"/>
    </source>
</evidence>
<evidence type="ECO:0000259" key="2">
    <source>
        <dbReference type="PROSITE" id="PS50090"/>
    </source>
</evidence>
<dbReference type="Pfam" id="PF13921">
    <property type="entry name" value="Myb_DNA-bind_6"/>
    <property type="match status" value="1"/>
</dbReference>
<reference evidence="3" key="1">
    <citation type="submission" date="2021-03" db="EMBL/GenBank/DDBJ databases">
        <title>Revisited historic fungal species revealed as producer of novel bioactive compounds through whole genome sequencing and comparative genomics.</title>
        <authorList>
            <person name="Vignolle G.A."/>
            <person name="Hochenegger N."/>
            <person name="Mach R.L."/>
            <person name="Mach-Aigner A.R."/>
            <person name="Javad Rahimi M."/>
            <person name="Salim K.A."/>
            <person name="Chan C.M."/>
            <person name="Lim L.B.L."/>
            <person name="Cai F."/>
            <person name="Druzhinina I.S."/>
            <person name="U'Ren J.M."/>
            <person name="Derntl C."/>
        </authorList>
    </citation>
    <scope>NUCLEOTIDE SEQUENCE</scope>
    <source>
        <strain evidence="3">TUCIM 5799</strain>
    </source>
</reference>
<keyword evidence="4" id="KW-1185">Reference proteome</keyword>
<dbReference type="InterPro" id="IPR009057">
    <property type="entry name" value="Homeodomain-like_sf"/>
</dbReference>
<feature type="region of interest" description="Disordered" evidence="1">
    <location>
        <begin position="140"/>
        <end position="163"/>
    </location>
</feature>
<dbReference type="AlphaFoldDB" id="A0A9P9W856"/>
<protein>
    <recommendedName>
        <fullName evidence="2">Myb-like domain-containing protein</fullName>
    </recommendedName>
</protein>
<evidence type="ECO:0000313" key="4">
    <source>
        <dbReference type="Proteomes" id="UP000829685"/>
    </source>
</evidence>
<dbReference type="PROSITE" id="PS50090">
    <property type="entry name" value="MYB_LIKE"/>
    <property type="match status" value="1"/>
</dbReference>
<comment type="caution">
    <text evidence="3">The sequence shown here is derived from an EMBL/GenBank/DDBJ whole genome shotgun (WGS) entry which is preliminary data.</text>
</comment>
<gene>
    <name evidence="3" type="ORF">JX265_013695</name>
</gene>
<accession>A0A9P9W856</accession>
<dbReference type="InterPro" id="IPR001005">
    <property type="entry name" value="SANT/Myb"/>
</dbReference>
<organism evidence="3 4">
    <name type="scientific">Neoarthrinium moseri</name>
    <dbReference type="NCBI Taxonomy" id="1658444"/>
    <lineage>
        <taxon>Eukaryota</taxon>
        <taxon>Fungi</taxon>
        <taxon>Dikarya</taxon>
        <taxon>Ascomycota</taxon>
        <taxon>Pezizomycotina</taxon>
        <taxon>Sordariomycetes</taxon>
        <taxon>Xylariomycetidae</taxon>
        <taxon>Amphisphaeriales</taxon>
        <taxon>Apiosporaceae</taxon>
        <taxon>Neoarthrinium</taxon>
    </lineage>
</organism>
<name>A0A9P9W856_9PEZI</name>
<dbReference type="SUPFAM" id="SSF46689">
    <property type="entry name" value="Homeodomain-like"/>
    <property type="match status" value="1"/>
</dbReference>
<dbReference type="Proteomes" id="UP000829685">
    <property type="component" value="Unassembled WGS sequence"/>
</dbReference>
<sequence length="375" mass="41970">MSSCEENDVIDDRDLDILRGARRASHCSGSVNDVGPGDSEHALAPDGSISSKRLNFQRSSPQSTVDLEQPDHTVYRADHRAFSSIATSPAAISIDSVDGPGPSQRITHNDDLEMVYSRPSEQEPCNPGSCNLANHALRPDHRKYGRREGSNSSNMSSLPQHMDPRTALQYGPCQACGCDMGRLLQLTERISQFELPGDIPWEDHLANTAVLTVHQKSAAMRKISQWALRDYVIKLMFPSLGALDKDMREAAISSERTPHLCGGSTQEMTVMPHQHGTGTGDEHLNMDLLGLRSRDHQTWAGSLVRPRERIRGQLRKPWTDSDERRLRLSVRRKISWAQIAQQLNRTPGAVEQHWRLINHDDKTRRRRSRATATSA</sequence>
<feature type="compositionally biased region" description="Polar residues" evidence="1">
    <location>
        <begin position="150"/>
        <end position="159"/>
    </location>
</feature>
<feature type="region of interest" description="Disordered" evidence="1">
    <location>
        <begin position="26"/>
        <end position="47"/>
    </location>
</feature>